<dbReference type="FunFam" id="3.30.70.1230:FF:000030">
    <property type="entry name" value="Si:ch211-215j19.12"/>
    <property type="match status" value="1"/>
</dbReference>
<feature type="compositionally biased region" description="Low complexity" evidence="8">
    <location>
        <begin position="216"/>
        <end position="231"/>
    </location>
</feature>
<evidence type="ECO:0000256" key="2">
    <source>
        <dbReference type="ARBA" id="ARBA00022692"/>
    </source>
</evidence>
<feature type="compositionally biased region" description="Low complexity" evidence="8">
    <location>
        <begin position="941"/>
        <end position="958"/>
    </location>
</feature>
<feature type="compositionally biased region" description="Low complexity" evidence="8">
    <location>
        <begin position="30"/>
        <end position="41"/>
    </location>
</feature>
<name>A0A836BT51_9CHLO</name>
<dbReference type="Gene3D" id="3.30.70.1230">
    <property type="entry name" value="Nucleotide cyclase"/>
    <property type="match status" value="1"/>
</dbReference>
<feature type="transmembrane region" description="Helical" evidence="9">
    <location>
        <begin position="673"/>
        <end position="693"/>
    </location>
</feature>
<dbReference type="OrthoDB" id="60033at2759"/>
<feature type="compositionally biased region" description="Pro residues" evidence="8">
    <location>
        <begin position="46"/>
        <end position="56"/>
    </location>
</feature>
<evidence type="ECO:0000256" key="6">
    <source>
        <dbReference type="ARBA" id="ARBA00023239"/>
    </source>
</evidence>
<dbReference type="EMBL" id="JAEHOE010000111">
    <property type="protein sequence ID" value="KAG2486489.1"/>
    <property type="molecule type" value="Genomic_DNA"/>
</dbReference>
<feature type="transmembrane region" description="Helical" evidence="9">
    <location>
        <begin position="387"/>
        <end position="410"/>
    </location>
</feature>
<evidence type="ECO:0000256" key="1">
    <source>
        <dbReference type="ARBA" id="ARBA00004370"/>
    </source>
</evidence>
<feature type="region of interest" description="Disordered" evidence="8">
    <location>
        <begin position="159"/>
        <end position="188"/>
    </location>
</feature>
<proteinExistence type="inferred from homology"/>
<dbReference type="PANTHER" id="PTHR11920:SF335">
    <property type="entry name" value="GUANYLATE CYCLASE"/>
    <property type="match status" value="1"/>
</dbReference>
<feature type="domain" description="Guanylate cyclase" evidence="10">
    <location>
        <begin position="729"/>
        <end position="861"/>
    </location>
</feature>
<dbReference type="GO" id="GO:0000166">
    <property type="term" value="F:nucleotide binding"/>
    <property type="evidence" value="ECO:0007669"/>
    <property type="project" value="UniProtKB-KW"/>
</dbReference>
<evidence type="ECO:0000259" key="11">
    <source>
        <dbReference type="PROSITE" id="PS50839"/>
    </source>
</evidence>
<dbReference type="InterPro" id="IPR001054">
    <property type="entry name" value="A/G_cyclase"/>
</dbReference>
<feature type="region of interest" description="Disordered" evidence="8">
    <location>
        <begin position="291"/>
        <end position="353"/>
    </location>
</feature>
<feature type="compositionally biased region" description="Pro residues" evidence="8">
    <location>
        <begin position="248"/>
        <end position="264"/>
    </location>
</feature>
<keyword evidence="2 9" id="KW-0812">Transmembrane</keyword>
<dbReference type="GO" id="GO:0001653">
    <property type="term" value="F:peptide receptor activity"/>
    <property type="evidence" value="ECO:0007669"/>
    <property type="project" value="TreeGrafter"/>
</dbReference>
<dbReference type="GO" id="GO:0004016">
    <property type="term" value="F:adenylate cyclase activity"/>
    <property type="evidence" value="ECO:0007669"/>
    <property type="project" value="TreeGrafter"/>
</dbReference>
<keyword evidence="4 9" id="KW-1133">Transmembrane helix</keyword>
<evidence type="ECO:0000259" key="10">
    <source>
        <dbReference type="PROSITE" id="PS50125"/>
    </source>
</evidence>
<dbReference type="PROSITE" id="PS50839">
    <property type="entry name" value="CHASE"/>
    <property type="match status" value="1"/>
</dbReference>
<feature type="region of interest" description="Disordered" evidence="8">
    <location>
        <begin position="1196"/>
        <end position="1222"/>
    </location>
</feature>
<feature type="compositionally biased region" description="Low complexity" evidence="8">
    <location>
        <begin position="1147"/>
        <end position="1157"/>
    </location>
</feature>
<keyword evidence="6 7" id="KW-0456">Lyase</keyword>
<feature type="region of interest" description="Disordered" evidence="8">
    <location>
        <begin position="200"/>
        <end position="269"/>
    </location>
</feature>
<evidence type="ECO:0000313" key="12">
    <source>
        <dbReference type="EMBL" id="KAG2486489.1"/>
    </source>
</evidence>
<feature type="region of interest" description="Disordered" evidence="8">
    <location>
        <begin position="25"/>
        <end position="79"/>
    </location>
</feature>
<evidence type="ECO:0000256" key="7">
    <source>
        <dbReference type="RuleBase" id="RU000405"/>
    </source>
</evidence>
<dbReference type="InterPro" id="IPR029787">
    <property type="entry name" value="Nucleotide_cyclase"/>
</dbReference>
<keyword evidence="3" id="KW-0547">Nucleotide-binding</keyword>
<dbReference type="GO" id="GO:0035556">
    <property type="term" value="P:intracellular signal transduction"/>
    <property type="evidence" value="ECO:0007669"/>
    <property type="project" value="InterPro"/>
</dbReference>
<feature type="region of interest" description="Disordered" evidence="8">
    <location>
        <begin position="1133"/>
        <end position="1179"/>
    </location>
</feature>
<comment type="similarity">
    <text evidence="7">Belongs to the adenylyl cyclase class-4/guanylyl cyclase family.</text>
</comment>
<dbReference type="InterPro" id="IPR018297">
    <property type="entry name" value="A/G_cyclase_CS"/>
</dbReference>
<evidence type="ECO:0000256" key="5">
    <source>
        <dbReference type="ARBA" id="ARBA00023136"/>
    </source>
</evidence>
<evidence type="ECO:0000256" key="8">
    <source>
        <dbReference type="SAM" id="MobiDB-lite"/>
    </source>
</evidence>
<dbReference type="InterPro" id="IPR050401">
    <property type="entry name" value="Cyclic_nucleotide_synthase"/>
</dbReference>
<dbReference type="PROSITE" id="PS00452">
    <property type="entry name" value="GUANYLATE_CYCLASE_1"/>
    <property type="match status" value="1"/>
</dbReference>
<organism evidence="12 13">
    <name type="scientific">Edaphochlamys debaryana</name>
    <dbReference type="NCBI Taxonomy" id="47281"/>
    <lineage>
        <taxon>Eukaryota</taxon>
        <taxon>Viridiplantae</taxon>
        <taxon>Chlorophyta</taxon>
        <taxon>core chlorophytes</taxon>
        <taxon>Chlorophyceae</taxon>
        <taxon>CS clade</taxon>
        <taxon>Chlamydomonadales</taxon>
        <taxon>Chlamydomonadales incertae sedis</taxon>
        <taxon>Edaphochlamys</taxon>
    </lineage>
</organism>
<evidence type="ECO:0000256" key="4">
    <source>
        <dbReference type="ARBA" id="ARBA00022989"/>
    </source>
</evidence>
<dbReference type="SMART" id="SM00044">
    <property type="entry name" value="CYCc"/>
    <property type="match status" value="1"/>
</dbReference>
<dbReference type="GO" id="GO:0004383">
    <property type="term" value="F:guanylate cyclase activity"/>
    <property type="evidence" value="ECO:0007669"/>
    <property type="project" value="TreeGrafter"/>
</dbReference>
<accession>A0A836BT51</accession>
<feature type="region of interest" description="Disordered" evidence="8">
    <location>
        <begin position="972"/>
        <end position="1030"/>
    </location>
</feature>
<feature type="region of interest" description="Disordered" evidence="8">
    <location>
        <begin position="934"/>
        <end position="959"/>
    </location>
</feature>
<dbReference type="InterPro" id="IPR006189">
    <property type="entry name" value="CHASE_dom"/>
</dbReference>
<gene>
    <name evidence="12" type="ORF">HYH03_014792</name>
</gene>
<evidence type="ECO:0000313" key="13">
    <source>
        <dbReference type="Proteomes" id="UP000612055"/>
    </source>
</evidence>
<reference evidence="12" key="1">
    <citation type="journal article" date="2020" name="bioRxiv">
        <title>Comparative genomics of Chlamydomonas.</title>
        <authorList>
            <person name="Craig R.J."/>
            <person name="Hasan A.R."/>
            <person name="Ness R.W."/>
            <person name="Keightley P.D."/>
        </authorList>
    </citation>
    <scope>NUCLEOTIDE SEQUENCE</scope>
    <source>
        <strain evidence="12">CCAP 11/70</strain>
    </source>
</reference>
<dbReference type="CDD" id="cd07302">
    <property type="entry name" value="CHD"/>
    <property type="match status" value="1"/>
</dbReference>
<dbReference type="PROSITE" id="PS50125">
    <property type="entry name" value="GUANYLATE_CYCLASE_2"/>
    <property type="match status" value="1"/>
</dbReference>
<feature type="compositionally biased region" description="Low complexity" evidence="8">
    <location>
        <begin position="994"/>
        <end position="1014"/>
    </location>
</feature>
<sequence length="1521" mass="155729">MAPGLDSVRGSAHLAADWLGTMLHGRGPGTATTSTAHESSAGLVGPPGPGPGPGPGHAPVHRHASSAGMTPAADGRIHPDLGADLGEGYSDALLMLPLGGLRHGSVVGTAVLHHAVDRHGPGEASRGLPGSAAVHEAVVSLAMDLGLLMDGPSDDAFALGLGGPSVGPGDEEAYGNGDPDDCAPRPAGLVFGSKVWGAAMDPATQSHPHGTRHAAPHSPLHLPSHTPSRLSMESNAMFPAPPAGGRNPRPPSPMRPSPSRPPLAPTYQPLRPQLSQKSLLMSAAEGAALARAVASPEGAQQGGDEASRGSDPARGGLQSQRSGSLAQGVEARGEQGPQGEAGPAESKQEGRVGRAAGRTRAWAEDVRLQCVLQWKIFREIVRRKPSILLLSLALCGLLCGLGVFGVLYAAEQSADSQKASAYAREAVASATANSISGQLEIATFAVMTMSAYLTQQPWCRELNRTFANISQVILDWDDKRLVYQVQALPAARLNYIYPPITGDLAAVLYGRDLLEVPMYREDTLTQIRSRDQRLMLGPYHLLEGFLGMFATYPVFLPAPNATFDWGCGVQPHDCGEGVCWLPEQGLKLWGLATSVISLDNMQADFRFAALDRQGYVHRLHQVASGFNGAAVISASSPPPRDPVSVTINKFNLVWVLEVSPQSGWAPAWRNPCIAAVVVGSVLAAALVMGLMVAREKHDMLLHAMLPRKVIRRLQRGEQTVVEEFLEPVTILFSDIVSYTEVASQLTPLQVVRLLNELYTCFDALCDVHGVYKVETIGDAFMCVAGCPTRENPVDAAVRMAGMAKDMVAMVESFRTRVGDEEMQVKIRVGLHSGPVVAGVIGQRMPRYCLFGDTVNTASRMETNSAPMCIHMSAATASLLRQAGSAVVLPPRPSRPAAPPSPLQSLAACLSSASASALVHPGVYTSQRFSLNGEWPHHHPSTHGGPIIPGLTGGTATPPNLSLLLEQHDQAAAGTAPGTATGELLPLHRQGSGAQPASPFQHQPSQPSQGSRPPSQTGPGNGVGAHGTAPGPALAARLAAAMGSTGSARCLGQGQMGAPGGGAGGGAGAAAGGLPPHPLLPSAARRAAALKQVYLPPREGAKGPAGNLVLYGRGRTNIKGKGFMHTFWLNRPPPTFPSQIGAPPGPLSAPLAAPSPVGHRPHSPPPQPPPPGPPPASGLATSAQLLTLPCATITASASEPCSRAPTAAGCRDRTSPATAHAHAGSLGHWLQSMSGALRSALPPGRASSSGAVGGGAVGSVGGVSAALSSAAVDGTVGCMPHSDAATPTLALARLGNPSLAPSLGPDHAAPPASCDTVVLSSNLGTYITSLPYVPFAADHDMATAQLHVGGMAARNASSSGHVEGMVFRPADSGGGGVGIRAGSSGTGVGGLGGPTAATFAAIAEEPSVRSILSGAGAASTPGSTRETAQELVVQETAPPPPRVGPLADEDEAQSRGMGGVWAARGSLSLSGGAPLSFEGRELSLQNFARGSGFLASASGPAMAAGVRKILAAAPEEGLEDGQ</sequence>
<evidence type="ECO:0008006" key="14">
    <source>
        <dbReference type="Google" id="ProtNLM"/>
    </source>
</evidence>
<evidence type="ECO:0000256" key="9">
    <source>
        <dbReference type="SAM" id="Phobius"/>
    </source>
</evidence>
<dbReference type="GO" id="GO:0005886">
    <property type="term" value="C:plasma membrane"/>
    <property type="evidence" value="ECO:0007669"/>
    <property type="project" value="TreeGrafter"/>
</dbReference>
<keyword evidence="13" id="KW-1185">Reference proteome</keyword>
<dbReference type="SUPFAM" id="SSF55073">
    <property type="entry name" value="Nucleotide cyclase"/>
    <property type="match status" value="1"/>
</dbReference>
<keyword evidence="5 9" id="KW-0472">Membrane</keyword>
<comment type="caution">
    <text evidence="12">The sequence shown here is derived from an EMBL/GenBank/DDBJ whole genome shotgun (WGS) entry which is preliminary data.</text>
</comment>
<dbReference type="Pfam" id="PF00211">
    <property type="entry name" value="Guanylate_cyc"/>
    <property type="match status" value="1"/>
</dbReference>
<feature type="compositionally biased region" description="Acidic residues" evidence="8">
    <location>
        <begin position="169"/>
        <end position="181"/>
    </location>
</feature>
<dbReference type="GO" id="GO:0007168">
    <property type="term" value="P:receptor guanylyl cyclase signaling pathway"/>
    <property type="evidence" value="ECO:0007669"/>
    <property type="project" value="TreeGrafter"/>
</dbReference>
<dbReference type="PANTHER" id="PTHR11920">
    <property type="entry name" value="GUANYLYL CYCLASE"/>
    <property type="match status" value="1"/>
</dbReference>
<feature type="compositionally biased region" description="Low complexity" evidence="8">
    <location>
        <begin position="972"/>
        <end position="981"/>
    </location>
</feature>
<evidence type="ECO:0000256" key="3">
    <source>
        <dbReference type="ARBA" id="ARBA00022741"/>
    </source>
</evidence>
<dbReference type="Proteomes" id="UP000612055">
    <property type="component" value="Unassembled WGS sequence"/>
</dbReference>
<feature type="compositionally biased region" description="Pro residues" evidence="8">
    <location>
        <begin position="1162"/>
        <end position="1175"/>
    </location>
</feature>
<protein>
    <recommendedName>
        <fullName evidence="14">Guanylate cyclase domain-containing protein</fullName>
    </recommendedName>
</protein>
<comment type="subcellular location">
    <subcellularLocation>
        <location evidence="1">Membrane</location>
    </subcellularLocation>
</comment>
<feature type="domain" description="CHASE" evidence="11">
    <location>
        <begin position="493"/>
        <end position="601"/>
    </location>
</feature>